<protein>
    <submittedName>
        <fullName evidence="1">Uncharacterized protein</fullName>
    </submittedName>
</protein>
<proteinExistence type="predicted"/>
<organism evidence="1">
    <name type="scientific">marine metagenome</name>
    <dbReference type="NCBI Taxonomy" id="408172"/>
    <lineage>
        <taxon>unclassified sequences</taxon>
        <taxon>metagenomes</taxon>
        <taxon>ecological metagenomes</taxon>
    </lineage>
</organism>
<feature type="non-terminal residue" evidence="1">
    <location>
        <position position="106"/>
    </location>
</feature>
<dbReference type="AlphaFoldDB" id="A0A382MML4"/>
<gene>
    <name evidence="1" type="ORF">METZ01_LOCUS302840</name>
</gene>
<sequence>MYWPVVSQVLIPLHLREHCPATQEVLWFEDPLVVGHDSNFGLGKGHQATHWLAQGSVLVHQVERREGPHTLAAPQVFGHSLVQPKVGCPLVEPSSGCTTRLAIPPR</sequence>
<reference evidence="1" key="1">
    <citation type="submission" date="2018-05" db="EMBL/GenBank/DDBJ databases">
        <authorList>
            <person name="Lanie J.A."/>
            <person name="Ng W.-L."/>
            <person name="Kazmierczak K.M."/>
            <person name="Andrzejewski T.M."/>
            <person name="Davidsen T.M."/>
            <person name="Wayne K.J."/>
            <person name="Tettelin H."/>
            <person name="Glass J.I."/>
            <person name="Rusch D."/>
            <person name="Podicherti R."/>
            <person name="Tsui H.-C.T."/>
            <person name="Winkler M.E."/>
        </authorList>
    </citation>
    <scope>NUCLEOTIDE SEQUENCE</scope>
</reference>
<evidence type="ECO:0000313" key="1">
    <source>
        <dbReference type="EMBL" id="SVC49986.1"/>
    </source>
</evidence>
<dbReference type="EMBL" id="UINC01094606">
    <property type="protein sequence ID" value="SVC49986.1"/>
    <property type="molecule type" value="Genomic_DNA"/>
</dbReference>
<accession>A0A382MML4</accession>
<name>A0A382MML4_9ZZZZ</name>